<proteinExistence type="predicted"/>
<protein>
    <submittedName>
        <fullName evidence="1">Uncharacterized protein</fullName>
    </submittedName>
</protein>
<keyword evidence="2" id="KW-1185">Reference proteome</keyword>
<gene>
    <name evidence="1" type="ORF">SAMN04488054_11358</name>
</gene>
<sequence>MSLRVYNTVMTVFLIPPAFQSLFYDNNFSRYLFINISVSDAFSCAGTPAFLKPGRENIRYDFHHPKKSCPLKGQLLL</sequence>
<name>A0A1I4MUC7_9BACI</name>
<evidence type="ECO:0000313" key="1">
    <source>
        <dbReference type="EMBL" id="SFM06687.1"/>
    </source>
</evidence>
<accession>A0A1I4MUC7</accession>
<reference evidence="1 2" key="1">
    <citation type="submission" date="2016-10" db="EMBL/GenBank/DDBJ databases">
        <authorList>
            <person name="de Groot N.N."/>
        </authorList>
    </citation>
    <scope>NUCLEOTIDE SEQUENCE [LARGE SCALE GENOMIC DNA]</scope>
    <source>
        <strain evidence="1 2">CGMCC 1.6134</strain>
    </source>
</reference>
<dbReference type="AlphaFoldDB" id="A0A1I4MUC7"/>
<dbReference type="EMBL" id="FOTY01000013">
    <property type="protein sequence ID" value="SFM06687.1"/>
    <property type="molecule type" value="Genomic_DNA"/>
</dbReference>
<evidence type="ECO:0000313" key="2">
    <source>
        <dbReference type="Proteomes" id="UP000199668"/>
    </source>
</evidence>
<organism evidence="1 2">
    <name type="scientific">Salibacterium qingdaonense</name>
    <dbReference type="NCBI Taxonomy" id="266892"/>
    <lineage>
        <taxon>Bacteria</taxon>
        <taxon>Bacillati</taxon>
        <taxon>Bacillota</taxon>
        <taxon>Bacilli</taxon>
        <taxon>Bacillales</taxon>
        <taxon>Bacillaceae</taxon>
    </lineage>
</organism>
<dbReference type="Proteomes" id="UP000199668">
    <property type="component" value="Unassembled WGS sequence"/>
</dbReference>